<protein>
    <recommendedName>
        <fullName evidence="7">Swi5-domain-containing protein</fullName>
    </recommendedName>
</protein>
<comment type="similarity">
    <text evidence="1">Belongs to the SWI5/SAE3 family.</text>
</comment>
<dbReference type="Proteomes" id="UP000663193">
    <property type="component" value="Chromosome 11"/>
</dbReference>
<feature type="compositionally biased region" description="Low complexity" evidence="4">
    <location>
        <begin position="442"/>
        <end position="455"/>
    </location>
</feature>
<dbReference type="GO" id="GO:0032798">
    <property type="term" value="C:Swi5-Sfr1 complex"/>
    <property type="evidence" value="ECO:0007669"/>
    <property type="project" value="UniProtKB-ARBA"/>
</dbReference>
<proteinExistence type="inferred from homology"/>
<keyword evidence="6" id="KW-1185">Reference proteome</keyword>
<dbReference type="PANTHER" id="PTHR28529:SF2">
    <property type="entry name" value="DNA REPAIR PROTEIN SWI5 HOMOLOG"/>
    <property type="match status" value="1"/>
</dbReference>
<feature type="compositionally biased region" description="Polar residues" evidence="4">
    <location>
        <begin position="245"/>
        <end position="266"/>
    </location>
</feature>
<dbReference type="OrthoDB" id="255837at2759"/>
<evidence type="ECO:0000256" key="3">
    <source>
        <dbReference type="ARBA" id="ARBA00023204"/>
    </source>
</evidence>
<feature type="region of interest" description="Disordered" evidence="4">
    <location>
        <begin position="239"/>
        <end position="475"/>
    </location>
</feature>
<dbReference type="PANTHER" id="PTHR28529">
    <property type="entry name" value="DNA REPAIR PROTEIN SWI5 HOMOLOG"/>
    <property type="match status" value="1"/>
</dbReference>
<organism evidence="5 6">
    <name type="scientific">Phaeosphaeria nodorum (strain SN15 / ATCC MYA-4574 / FGSC 10173)</name>
    <name type="common">Glume blotch fungus</name>
    <name type="synonym">Parastagonospora nodorum</name>
    <dbReference type="NCBI Taxonomy" id="321614"/>
    <lineage>
        <taxon>Eukaryota</taxon>
        <taxon>Fungi</taxon>
        <taxon>Dikarya</taxon>
        <taxon>Ascomycota</taxon>
        <taxon>Pezizomycotina</taxon>
        <taxon>Dothideomycetes</taxon>
        <taxon>Pleosporomycetidae</taxon>
        <taxon>Pleosporales</taxon>
        <taxon>Pleosporineae</taxon>
        <taxon>Phaeosphaeriaceae</taxon>
        <taxon>Parastagonospora</taxon>
    </lineage>
</organism>
<evidence type="ECO:0008006" key="7">
    <source>
        <dbReference type="Google" id="ProtNLM"/>
    </source>
</evidence>
<dbReference type="EMBL" id="CP069033">
    <property type="protein sequence ID" value="QRD00670.1"/>
    <property type="molecule type" value="Genomic_DNA"/>
</dbReference>
<evidence type="ECO:0000313" key="6">
    <source>
        <dbReference type="Proteomes" id="UP000663193"/>
    </source>
</evidence>
<dbReference type="Pfam" id="PF07061">
    <property type="entry name" value="Swi5"/>
    <property type="match status" value="1"/>
</dbReference>
<feature type="region of interest" description="Disordered" evidence="4">
    <location>
        <begin position="491"/>
        <end position="527"/>
    </location>
</feature>
<keyword evidence="3" id="KW-0234">DNA repair</keyword>
<dbReference type="Gene3D" id="1.20.5.170">
    <property type="match status" value="1"/>
</dbReference>
<feature type="compositionally biased region" description="Polar residues" evidence="4">
    <location>
        <begin position="501"/>
        <end position="513"/>
    </location>
</feature>
<feature type="compositionally biased region" description="Polar residues" evidence="4">
    <location>
        <begin position="279"/>
        <end position="296"/>
    </location>
</feature>
<sequence>MAPVGGRNEVPDSEDEPMTSSPVAVSDGTADKLFAMAHVLPQDTQDAPQEATRLHQATSGTVANVAAQRTGGLDADQSIASIDIDAPTDERTDIQPTATVAPSNQTDEVSNSVANDIHRDIAPHLGSETDDMRPSQHATMADYARNNQHMHVSDLTAGPETVTAPAAQQTSEIAGDAVRPEVTTPKQQPETVDNKVAPECTSERSSCRSSYVSENINEPEGEPAPQQVEADLAQHISFADDQVSAVRSNKQGASQEDPSTLVTLQHDTPLLPVPPPSSDYITSNETMDSGHVSETTRPTEQDAIQRLKDELSNSGSGAKHGVVSEDVHDNTNDEAAGLRTEPEGQKKGIDLENETQQNVSMSLSSSSGVDVESHGDMITSKDNSDEVDADRSLTSTSAEPQKPGTGSVSCGPDSKATSFDASMDIDIPPSARKVETHTSNKEAAASSSLSTAESTNVPTAHSSAEQTSQDPSQARLEMSDIPAFTNVRETKKAVPEEHPTTSESTPNLQMSAQPQPPQACPTSTPARTPQEITLAELKAQKSAMLASLAALPAIQVLMEENASADVDMADGDDEPTEADIMTAANKIVKDHIKLLHEYNELKDVGQGLMGLIADQRGVRIIEVQEEFGIEAQD</sequence>
<name>A0A7U2FCS9_PHANO</name>
<dbReference type="InterPro" id="IPR010760">
    <property type="entry name" value="DNA-repair_Swi5"/>
</dbReference>
<dbReference type="AlphaFoldDB" id="A0A7U2FCS9"/>
<dbReference type="GO" id="GO:0000724">
    <property type="term" value="P:double-strand break repair via homologous recombination"/>
    <property type="evidence" value="ECO:0007669"/>
    <property type="project" value="UniProtKB-ARBA"/>
</dbReference>
<evidence type="ECO:0000256" key="2">
    <source>
        <dbReference type="ARBA" id="ARBA00022763"/>
    </source>
</evidence>
<evidence type="ECO:0000256" key="1">
    <source>
        <dbReference type="ARBA" id="ARBA00008060"/>
    </source>
</evidence>
<evidence type="ECO:0000313" key="5">
    <source>
        <dbReference type="EMBL" id="QRD00670.1"/>
    </source>
</evidence>
<feature type="compositionally biased region" description="Basic and acidic residues" evidence="4">
    <location>
        <begin position="491"/>
        <end position="500"/>
    </location>
</feature>
<feature type="region of interest" description="Disordered" evidence="4">
    <location>
        <begin position="163"/>
        <end position="225"/>
    </location>
</feature>
<feature type="compositionally biased region" description="Basic and acidic residues" evidence="4">
    <location>
        <begin position="322"/>
        <end position="331"/>
    </location>
</feature>
<feature type="region of interest" description="Disordered" evidence="4">
    <location>
        <begin position="1"/>
        <end position="59"/>
    </location>
</feature>
<feature type="compositionally biased region" description="Polar residues" evidence="4">
    <location>
        <begin position="392"/>
        <end position="408"/>
    </location>
</feature>
<reference evidence="6" key="1">
    <citation type="journal article" date="2021" name="BMC Genomics">
        <title>Chromosome-level genome assembly and manually-curated proteome of model necrotroph Parastagonospora nodorum Sn15 reveals a genome-wide trove of candidate effector homologs, and redundancy of virulence-related functions within an accessory chromosome.</title>
        <authorList>
            <person name="Bertazzoni S."/>
            <person name="Jones D.A.B."/>
            <person name="Phan H.T."/>
            <person name="Tan K.-C."/>
            <person name="Hane J.K."/>
        </authorList>
    </citation>
    <scope>NUCLEOTIDE SEQUENCE [LARGE SCALE GENOMIC DNA]</scope>
    <source>
        <strain evidence="6">SN15 / ATCC MYA-4574 / FGSC 10173)</strain>
    </source>
</reference>
<keyword evidence="2" id="KW-0227">DNA damage</keyword>
<feature type="compositionally biased region" description="Basic and acidic residues" evidence="4">
    <location>
        <begin position="297"/>
        <end position="311"/>
    </location>
</feature>
<accession>A0A7U2FCS9</accession>
<feature type="compositionally biased region" description="Low complexity" evidence="4">
    <location>
        <begin position="359"/>
        <end position="370"/>
    </location>
</feature>
<dbReference type="VEuPathDB" id="FungiDB:JI435_092160"/>
<feature type="compositionally biased region" description="Polar residues" evidence="4">
    <location>
        <begin position="456"/>
        <end position="472"/>
    </location>
</feature>
<evidence type="ECO:0000256" key="4">
    <source>
        <dbReference type="SAM" id="MobiDB-lite"/>
    </source>
</evidence>
<dbReference type="FunFam" id="1.20.5.170:FF:000056">
    <property type="entry name" value="DNA repair protein SWI5 homolog"/>
    <property type="match status" value="1"/>
</dbReference>
<gene>
    <name evidence="5" type="ORF">JI435_092160</name>
</gene>
<dbReference type="OMA" id="HRDIAPH"/>
<feature type="compositionally biased region" description="Basic and acidic residues" evidence="4">
    <location>
        <begin position="340"/>
        <end position="350"/>
    </location>
</feature>